<evidence type="ECO:0000256" key="3">
    <source>
        <dbReference type="ARBA" id="ARBA00020796"/>
    </source>
</evidence>
<feature type="region of interest" description="Disordered" evidence="12">
    <location>
        <begin position="269"/>
        <end position="315"/>
    </location>
</feature>
<keyword evidence="5" id="KW-0812">Transmembrane</keyword>
<comment type="caution">
    <text evidence="13">The sequence shown here is derived from an EMBL/GenBank/DDBJ whole genome shotgun (WGS) entry which is preliminary data.</text>
</comment>
<comment type="subcellular location">
    <subcellularLocation>
        <location evidence="1">Mitochondrion inner membrane</location>
        <topology evidence="1">Single-pass membrane protein</topology>
    </subcellularLocation>
</comment>
<feature type="compositionally biased region" description="Basic and acidic residues" evidence="12">
    <location>
        <begin position="297"/>
        <end position="306"/>
    </location>
</feature>
<keyword evidence="10" id="KW-0496">Mitochondrion</keyword>
<gene>
    <name evidence="13" type="primary">TIM54</name>
    <name evidence="13" type="ORF">LTR97_009698</name>
</gene>
<dbReference type="GO" id="GO:0015031">
    <property type="term" value="P:protein transport"/>
    <property type="evidence" value="ECO:0007669"/>
    <property type="project" value="UniProtKB-KW"/>
</dbReference>
<evidence type="ECO:0000256" key="12">
    <source>
        <dbReference type="SAM" id="MobiDB-lite"/>
    </source>
</evidence>
<dbReference type="PANTHER" id="PTHR12358">
    <property type="entry name" value="SPHINGOSINE KINASE"/>
    <property type="match status" value="1"/>
</dbReference>
<organism evidence="13 14">
    <name type="scientific">Elasticomyces elasticus</name>
    <dbReference type="NCBI Taxonomy" id="574655"/>
    <lineage>
        <taxon>Eukaryota</taxon>
        <taxon>Fungi</taxon>
        <taxon>Dikarya</taxon>
        <taxon>Ascomycota</taxon>
        <taxon>Pezizomycotina</taxon>
        <taxon>Dothideomycetes</taxon>
        <taxon>Dothideomycetidae</taxon>
        <taxon>Mycosphaerellales</taxon>
        <taxon>Teratosphaeriaceae</taxon>
        <taxon>Elasticomyces</taxon>
    </lineage>
</organism>
<keyword evidence="11" id="KW-0472">Membrane</keyword>
<evidence type="ECO:0000256" key="6">
    <source>
        <dbReference type="ARBA" id="ARBA00022792"/>
    </source>
</evidence>
<feature type="compositionally biased region" description="Low complexity" evidence="12">
    <location>
        <begin position="270"/>
        <end position="289"/>
    </location>
</feature>
<keyword evidence="8" id="KW-1133">Transmembrane helix</keyword>
<feature type="compositionally biased region" description="Low complexity" evidence="12">
    <location>
        <begin position="8"/>
        <end position="27"/>
    </location>
</feature>
<evidence type="ECO:0000256" key="2">
    <source>
        <dbReference type="ARBA" id="ARBA00006355"/>
    </source>
</evidence>
<dbReference type="Pfam" id="PF11711">
    <property type="entry name" value="Tim54"/>
    <property type="match status" value="1"/>
</dbReference>
<evidence type="ECO:0000313" key="14">
    <source>
        <dbReference type="Proteomes" id="UP001310594"/>
    </source>
</evidence>
<comment type="similarity">
    <text evidence="2">Belongs to the TIM54 family.</text>
</comment>
<evidence type="ECO:0000256" key="7">
    <source>
        <dbReference type="ARBA" id="ARBA00022927"/>
    </source>
</evidence>
<evidence type="ECO:0000256" key="10">
    <source>
        <dbReference type="ARBA" id="ARBA00023128"/>
    </source>
</evidence>
<name>A0AAN7WAT3_9PEZI</name>
<feature type="region of interest" description="Disordered" evidence="12">
    <location>
        <begin position="156"/>
        <end position="184"/>
    </location>
</feature>
<evidence type="ECO:0000256" key="8">
    <source>
        <dbReference type="ARBA" id="ARBA00022989"/>
    </source>
</evidence>
<evidence type="ECO:0000256" key="9">
    <source>
        <dbReference type="ARBA" id="ARBA00023010"/>
    </source>
</evidence>
<dbReference type="InterPro" id="IPR021056">
    <property type="entry name" value="Mt_import_IM_translocase_Tim54"/>
</dbReference>
<accession>A0AAN7WAT3</accession>
<protein>
    <recommendedName>
        <fullName evidence="3">Mitochondrial import inner membrane translocase subunit TIM54</fullName>
    </recommendedName>
</protein>
<dbReference type="InterPro" id="IPR050187">
    <property type="entry name" value="Lipid_Phosphate_FormReg"/>
</dbReference>
<dbReference type="EMBL" id="JAVRQU010000016">
    <property type="protein sequence ID" value="KAK5694078.1"/>
    <property type="molecule type" value="Genomic_DNA"/>
</dbReference>
<evidence type="ECO:0000256" key="1">
    <source>
        <dbReference type="ARBA" id="ARBA00004434"/>
    </source>
</evidence>
<evidence type="ECO:0000256" key="5">
    <source>
        <dbReference type="ARBA" id="ARBA00022692"/>
    </source>
</evidence>
<dbReference type="PANTHER" id="PTHR12358:SF101">
    <property type="entry name" value="MITOCHONDRIAL IMPORT INNER MEMBRANE TRANSLOCASE SUBUNIT TIM54"/>
    <property type="match status" value="1"/>
</dbReference>
<keyword evidence="6" id="KW-0999">Mitochondrion inner membrane</keyword>
<dbReference type="Proteomes" id="UP001310594">
    <property type="component" value="Unassembled WGS sequence"/>
</dbReference>
<keyword evidence="7" id="KW-0653">Protein transport</keyword>
<sequence length="479" mass="52444">MSEPKVTPPAENAAAGAGASAVPSSNGTGVNTSATAPKKPVVDNPAFRMMGLPRLRLPSRNWMIFLSLSGSIASAIAYDKYQTRLTKQKWCDVVRHLADEPLDTKNMPRKLTIYLSAPPGDGLRSAREHFHQYIKPVLVAGAMDWDVIEGRKEGDVRHKTAEKTRKKRRRRGEGAAMDEEEAAKEYAVETVRDKTGTGEYPGVGGDLVVGRHTWKEYVKGLHEGWLGPVDDPHAVEILKSEEPDEAKHTPGQASVSDAALNGAAEVIAANTSTSTPDTTTESDSNSPTTPELPPVEETSKEEEKPKPRQPPPYILPAAYSTATLSPSIPEILGPSVVIPQPHILGIRNTPIRIYRFLTRRRLADTIGRDVAAAVLASAHRSYSVVPADADTASATDSGPSSSTMVPEQTQVLVLEEREWWKTVRKPRLEHEESVWIDDMVLDERIAGRMRKFEISGDDEERAKRFAAGTETIKKAEEES</sequence>
<reference evidence="13" key="1">
    <citation type="submission" date="2023-08" db="EMBL/GenBank/DDBJ databases">
        <title>Black Yeasts Isolated from many extreme environments.</title>
        <authorList>
            <person name="Coleine C."/>
            <person name="Stajich J.E."/>
            <person name="Selbmann L."/>
        </authorList>
    </citation>
    <scope>NUCLEOTIDE SEQUENCE</scope>
    <source>
        <strain evidence="13">CCFEE 5810</strain>
    </source>
</reference>
<dbReference type="GO" id="GO:0005743">
    <property type="term" value="C:mitochondrial inner membrane"/>
    <property type="evidence" value="ECO:0007669"/>
    <property type="project" value="UniProtKB-SubCell"/>
</dbReference>
<evidence type="ECO:0000256" key="11">
    <source>
        <dbReference type="ARBA" id="ARBA00023136"/>
    </source>
</evidence>
<evidence type="ECO:0000256" key="4">
    <source>
        <dbReference type="ARBA" id="ARBA00022448"/>
    </source>
</evidence>
<keyword evidence="9" id="KW-0811">Translocation</keyword>
<dbReference type="AlphaFoldDB" id="A0AAN7WAT3"/>
<keyword evidence="4" id="KW-0813">Transport</keyword>
<proteinExistence type="inferred from homology"/>
<feature type="region of interest" description="Disordered" evidence="12">
    <location>
        <begin position="1"/>
        <end position="42"/>
    </location>
</feature>
<evidence type="ECO:0000313" key="13">
    <source>
        <dbReference type="EMBL" id="KAK5694078.1"/>
    </source>
</evidence>